<evidence type="ECO:0000313" key="11">
    <source>
        <dbReference type="EMBL" id="MBB6094227.1"/>
    </source>
</evidence>
<keyword evidence="5 10" id="KW-0812">Transmembrane</keyword>
<evidence type="ECO:0000256" key="9">
    <source>
        <dbReference type="NCBIfam" id="TIGR01400"/>
    </source>
</evidence>
<dbReference type="RefSeq" id="WP_184333311.1">
    <property type="nucleotide sequence ID" value="NZ_JACHHZ010000003.1"/>
</dbReference>
<dbReference type="Proteomes" id="UP000588068">
    <property type="component" value="Unassembled WGS sequence"/>
</dbReference>
<accession>A0A841HMA1</accession>
<keyword evidence="8 10" id="KW-0975">Bacterial flagellum</keyword>
<sequence length="256" mass="27248">MLNLSSGQLEAWFVQYFFPFVRIGACFLAAPVFAARFVPARVRLFLAGAVAIIVAPLIPVPSVTPFSIDGVIITIQQIIIGLSIAFVLQLIFDALAMGGQLLSNTMGLGFAFNVDPLRGVGTPVLGQLYMILVTLTFLALNGHLLLIELLAQGFTTMPVGTNGLSPEQLWTVVSWGSQLFSGAVMVALPGMTALLVVNLAFGVMSRAAPSLNLFAVGFPISLIFGLIIIYVGMPAVQSTFIGSLDLAFELIRGLMR</sequence>
<feature type="transmembrane region" description="Helical" evidence="10">
    <location>
        <begin position="179"/>
        <end position="201"/>
    </location>
</feature>
<keyword evidence="12" id="KW-1185">Reference proteome</keyword>
<dbReference type="InterPro" id="IPR006303">
    <property type="entry name" value="FliR"/>
</dbReference>
<dbReference type="Pfam" id="PF01311">
    <property type="entry name" value="Bac_export_1"/>
    <property type="match status" value="1"/>
</dbReference>
<keyword evidence="11" id="KW-0966">Cell projection</keyword>
<dbReference type="GO" id="GO:0009425">
    <property type="term" value="C:bacterial-type flagellum basal body"/>
    <property type="evidence" value="ECO:0007669"/>
    <property type="project" value="UniProtKB-SubCell"/>
</dbReference>
<organism evidence="11 12">
    <name type="scientific">Povalibacter uvarum</name>
    <dbReference type="NCBI Taxonomy" id="732238"/>
    <lineage>
        <taxon>Bacteria</taxon>
        <taxon>Pseudomonadati</taxon>
        <taxon>Pseudomonadota</taxon>
        <taxon>Gammaproteobacteria</taxon>
        <taxon>Steroidobacterales</taxon>
        <taxon>Steroidobacteraceae</taxon>
        <taxon>Povalibacter</taxon>
    </lineage>
</organism>
<feature type="transmembrane region" description="Helical" evidence="10">
    <location>
        <begin position="213"/>
        <end position="233"/>
    </location>
</feature>
<dbReference type="GO" id="GO:0005886">
    <property type="term" value="C:plasma membrane"/>
    <property type="evidence" value="ECO:0007669"/>
    <property type="project" value="UniProtKB-SubCell"/>
</dbReference>
<feature type="transmembrane region" description="Helical" evidence="10">
    <location>
        <begin position="12"/>
        <end position="35"/>
    </location>
</feature>
<comment type="similarity">
    <text evidence="2 10">Belongs to the FliR/MopE/SpaR family.</text>
</comment>
<dbReference type="EMBL" id="JACHHZ010000003">
    <property type="protein sequence ID" value="MBB6094227.1"/>
    <property type="molecule type" value="Genomic_DNA"/>
</dbReference>
<keyword evidence="11" id="KW-0969">Cilium</keyword>
<evidence type="ECO:0000256" key="3">
    <source>
        <dbReference type="ARBA" id="ARBA00021717"/>
    </source>
</evidence>
<reference evidence="11 12" key="1">
    <citation type="submission" date="2020-08" db="EMBL/GenBank/DDBJ databases">
        <title>Genomic Encyclopedia of Type Strains, Phase IV (KMG-IV): sequencing the most valuable type-strain genomes for metagenomic binning, comparative biology and taxonomic classification.</title>
        <authorList>
            <person name="Goeker M."/>
        </authorList>
    </citation>
    <scope>NUCLEOTIDE SEQUENCE [LARGE SCALE GENOMIC DNA]</scope>
    <source>
        <strain evidence="11 12">DSM 26723</strain>
    </source>
</reference>
<keyword evidence="6 10" id="KW-1133">Transmembrane helix</keyword>
<evidence type="ECO:0000256" key="6">
    <source>
        <dbReference type="ARBA" id="ARBA00022989"/>
    </source>
</evidence>
<proteinExistence type="inferred from homology"/>
<gene>
    <name evidence="11" type="ORF">HNQ60_003108</name>
</gene>
<dbReference type="GO" id="GO:0006605">
    <property type="term" value="P:protein targeting"/>
    <property type="evidence" value="ECO:0007669"/>
    <property type="project" value="UniProtKB-UniRule"/>
</dbReference>
<dbReference type="PRINTS" id="PR00953">
    <property type="entry name" value="TYPE3IMRPROT"/>
</dbReference>
<comment type="subcellular location">
    <subcellularLocation>
        <location evidence="10">Cell membrane</location>
        <topology evidence="10">Multi-pass membrane protein</topology>
    </subcellularLocation>
    <subcellularLocation>
        <location evidence="10">Bacterial flagellum basal body</location>
    </subcellularLocation>
</comment>
<dbReference type="InterPro" id="IPR002010">
    <property type="entry name" value="T3SS_IM_R"/>
</dbReference>
<dbReference type="NCBIfam" id="TIGR01400">
    <property type="entry name" value="fliR"/>
    <property type="match status" value="1"/>
</dbReference>
<evidence type="ECO:0000256" key="7">
    <source>
        <dbReference type="ARBA" id="ARBA00023136"/>
    </source>
</evidence>
<dbReference type="GO" id="GO:0044780">
    <property type="term" value="P:bacterial-type flagellum assembly"/>
    <property type="evidence" value="ECO:0007669"/>
    <property type="project" value="UniProtKB-UniRule"/>
</dbReference>
<feature type="transmembrane region" description="Helical" evidence="10">
    <location>
        <begin position="71"/>
        <end position="92"/>
    </location>
</feature>
<keyword evidence="4 10" id="KW-1003">Cell membrane</keyword>
<evidence type="ECO:0000256" key="1">
    <source>
        <dbReference type="ARBA" id="ARBA00002578"/>
    </source>
</evidence>
<name>A0A841HMA1_9GAMM</name>
<comment type="caution">
    <text evidence="11">The sequence shown here is derived from an EMBL/GenBank/DDBJ whole genome shotgun (WGS) entry which is preliminary data.</text>
</comment>
<dbReference type="AlphaFoldDB" id="A0A841HMA1"/>
<evidence type="ECO:0000313" key="12">
    <source>
        <dbReference type="Proteomes" id="UP000588068"/>
    </source>
</evidence>
<comment type="function">
    <text evidence="1 10">Role in flagellar biosynthesis.</text>
</comment>
<evidence type="ECO:0000256" key="10">
    <source>
        <dbReference type="RuleBase" id="RU362071"/>
    </source>
</evidence>
<dbReference type="PANTHER" id="PTHR30065:SF8">
    <property type="entry name" value="FLAGELLAR BIOSYNTHETIC PROTEIN FLIR"/>
    <property type="match status" value="1"/>
</dbReference>
<evidence type="ECO:0000256" key="2">
    <source>
        <dbReference type="ARBA" id="ARBA00009772"/>
    </source>
</evidence>
<protein>
    <recommendedName>
        <fullName evidence="3 9">Flagellar biosynthetic protein FliR</fullName>
    </recommendedName>
</protein>
<evidence type="ECO:0000256" key="4">
    <source>
        <dbReference type="ARBA" id="ARBA00022475"/>
    </source>
</evidence>
<keyword evidence="7 10" id="KW-0472">Membrane</keyword>
<feature type="transmembrane region" description="Helical" evidence="10">
    <location>
        <begin position="42"/>
        <end position="59"/>
    </location>
</feature>
<feature type="transmembrane region" description="Helical" evidence="10">
    <location>
        <begin position="128"/>
        <end position="147"/>
    </location>
</feature>
<keyword evidence="11" id="KW-0282">Flagellum</keyword>
<dbReference type="PANTHER" id="PTHR30065">
    <property type="entry name" value="FLAGELLAR BIOSYNTHETIC PROTEIN FLIR"/>
    <property type="match status" value="1"/>
</dbReference>
<evidence type="ECO:0000256" key="5">
    <source>
        <dbReference type="ARBA" id="ARBA00022692"/>
    </source>
</evidence>
<evidence type="ECO:0000256" key="8">
    <source>
        <dbReference type="ARBA" id="ARBA00023143"/>
    </source>
</evidence>